<comment type="caution">
    <text evidence="9">The sequence shown here is derived from an EMBL/GenBank/DDBJ whole genome shotgun (WGS) entry which is preliminary data.</text>
</comment>
<dbReference type="RefSeq" id="WP_235056522.1">
    <property type="nucleotide sequence ID" value="NZ_JAKFHA010000027.1"/>
</dbReference>
<feature type="transmembrane region" description="Helical" evidence="7">
    <location>
        <begin position="145"/>
        <end position="166"/>
    </location>
</feature>
<dbReference type="PANTHER" id="PTHR43163:SF6">
    <property type="entry name" value="DIPEPTIDE TRANSPORT SYSTEM PERMEASE PROTEIN DPPB-RELATED"/>
    <property type="match status" value="1"/>
</dbReference>
<name>A0AA41Q5C8_9ACTN</name>
<evidence type="ECO:0000313" key="10">
    <source>
        <dbReference type="Proteomes" id="UP001165378"/>
    </source>
</evidence>
<accession>A0AA41Q5C8</accession>
<dbReference type="EMBL" id="JAKFHA010000027">
    <property type="protein sequence ID" value="MCF2531874.1"/>
    <property type="molecule type" value="Genomic_DNA"/>
</dbReference>
<sequence>MLRFLVRRLLGAALILFIVITATFFLFFAVPDDPARLSCGKTCTPDTLAAIRANLGLDQSVPAQYWDYLSGIFVGRDYGEMRCDAPCLGYSFVNSEPVLDTLLDRFPATLSLAFGASVIFLTVGIGVGVVAALNRGGWLDKTTMALSLIGASVTIQFLGVIARYVFVDELRWLPKPEYVPLLDDTPGWAGGLLLPWLTLAVVQAAVYTRLTRSSMVDSLQEDYVRTVRAKGLTPFQVTGKHAWRGAVTPVLTVYGIELGTLLGGAVVTETTFNIPGIGKLAVSSVANSDLPMIMGVVLIAAGAMVLANVVVDALYAVIDPRVRLS</sequence>
<comment type="similarity">
    <text evidence="7">Belongs to the binding-protein-dependent transport system permease family.</text>
</comment>
<keyword evidence="6 7" id="KW-0472">Membrane</keyword>
<evidence type="ECO:0000256" key="6">
    <source>
        <dbReference type="ARBA" id="ARBA00023136"/>
    </source>
</evidence>
<feature type="transmembrane region" description="Helical" evidence="7">
    <location>
        <begin position="112"/>
        <end position="133"/>
    </location>
</feature>
<protein>
    <submittedName>
        <fullName evidence="9">ABC transporter permease</fullName>
    </submittedName>
</protein>
<evidence type="ECO:0000256" key="5">
    <source>
        <dbReference type="ARBA" id="ARBA00022989"/>
    </source>
</evidence>
<dbReference type="GO" id="GO:0005886">
    <property type="term" value="C:plasma membrane"/>
    <property type="evidence" value="ECO:0007669"/>
    <property type="project" value="UniProtKB-SubCell"/>
</dbReference>
<keyword evidence="5 7" id="KW-1133">Transmembrane helix</keyword>
<feature type="transmembrane region" description="Helical" evidence="7">
    <location>
        <begin position="9"/>
        <end position="30"/>
    </location>
</feature>
<dbReference type="InterPro" id="IPR045621">
    <property type="entry name" value="BPD_transp_1_N"/>
</dbReference>
<organism evidence="9 10">
    <name type="scientific">Yinghuangia soli</name>
    <dbReference type="NCBI Taxonomy" id="2908204"/>
    <lineage>
        <taxon>Bacteria</taxon>
        <taxon>Bacillati</taxon>
        <taxon>Actinomycetota</taxon>
        <taxon>Actinomycetes</taxon>
        <taxon>Kitasatosporales</taxon>
        <taxon>Streptomycetaceae</taxon>
        <taxon>Yinghuangia</taxon>
    </lineage>
</organism>
<evidence type="ECO:0000256" key="7">
    <source>
        <dbReference type="RuleBase" id="RU363032"/>
    </source>
</evidence>
<proteinExistence type="inferred from homology"/>
<dbReference type="Proteomes" id="UP001165378">
    <property type="component" value="Unassembled WGS sequence"/>
</dbReference>
<reference evidence="9" key="1">
    <citation type="submission" date="2022-01" db="EMBL/GenBank/DDBJ databases">
        <title>Genome-Based Taxonomic Classification of the Phylum Actinobacteria.</title>
        <authorList>
            <person name="Gao Y."/>
        </authorList>
    </citation>
    <scope>NUCLEOTIDE SEQUENCE</scope>
    <source>
        <strain evidence="9">KLBMP 8922</strain>
    </source>
</reference>
<dbReference type="Pfam" id="PF19300">
    <property type="entry name" value="BPD_transp_1_N"/>
    <property type="match status" value="1"/>
</dbReference>
<dbReference type="InterPro" id="IPR000515">
    <property type="entry name" value="MetI-like"/>
</dbReference>
<dbReference type="Pfam" id="PF00528">
    <property type="entry name" value="BPD_transp_1"/>
    <property type="match status" value="1"/>
</dbReference>
<feature type="transmembrane region" description="Helical" evidence="7">
    <location>
        <begin position="293"/>
        <end position="318"/>
    </location>
</feature>
<keyword evidence="4 7" id="KW-0812">Transmembrane</keyword>
<feature type="transmembrane region" description="Helical" evidence="7">
    <location>
        <begin position="186"/>
        <end position="207"/>
    </location>
</feature>
<dbReference type="InterPro" id="IPR035906">
    <property type="entry name" value="MetI-like_sf"/>
</dbReference>
<keyword evidence="2 7" id="KW-0813">Transport</keyword>
<evidence type="ECO:0000256" key="3">
    <source>
        <dbReference type="ARBA" id="ARBA00022475"/>
    </source>
</evidence>
<keyword evidence="3" id="KW-1003">Cell membrane</keyword>
<evidence type="ECO:0000259" key="8">
    <source>
        <dbReference type="PROSITE" id="PS50928"/>
    </source>
</evidence>
<keyword evidence="10" id="KW-1185">Reference proteome</keyword>
<evidence type="ECO:0000256" key="1">
    <source>
        <dbReference type="ARBA" id="ARBA00004651"/>
    </source>
</evidence>
<feature type="domain" description="ABC transmembrane type-1" evidence="8">
    <location>
        <begin position="106"/>
        <end position="315"/>
    </location>
</feature>
<dbReference type="GO" id="GO:0055085">
    <property type="term" value="P:transmembrane transport"/>
    <property type="evidence" value="ECO:0007669"/>
    <property type="project" value="InterPro"/>
</dbReference>
<dbReference type="Gene3D" id="1.10.3720.10">
    <property type="entry name" value="MetI-like"/>
    <property type="match status" value="1"/>
</dbReference>
<evidence type="ECO:0000313" key="9">
    <source>
        <dbReference type="EMBL" id="MCF2531874.1"/>
    </source>
</evidence>
<dbReference type="PANTHER" id="PTHR43163">
    <property type="entry name" value="DIPEPTIDE TRANSPORT SYSTEM PERMEASE PROTEIN DPPB-RELATED"/>
    <property type="match status" value="1"/>
</dbReference>
<comment type="subcellular location">
    <subcellularLocation>
        <location evidence="1 7">Cell membrane</location>
        <topology evidence="1 7">Multi-pass membrane protein</topology>
    </subcellularLocation>
</comment>
<evidence type="ECO:0000256" key="4">
    <source>
        <dbReference type="ARBA" id="ARBA00022692"/>
    </source>
</evidence>
<evidence type="ECO:0000256" key="2">
    <source>
        <dbReference type="ARBA" id="ARBA00022448"/>
    </source>
</evidence>
<dbReference type="CDD" id="cd06261">
    <property type="entry name" value="TM_PBP2"/>
    <property type="match status" value="1"/>
</dbReference>
<gene>
    <name evidence="9" type="ORF">LZ495_32305</name>
</gene>
<dbReference type="AlphaFoldDB" id="A0AA41Q5C8"/>
<dbReference type="SUPFAM" id="SSF161098">
    <property type="entry name" value="MetI-like"/>
    <property type="match status" value="1"/>
</dbReference>
<dbReference type="PROSITE" id="PS50928">
    <property type="entry name" value="ABC_TM1"/>
    <property type="match status" value="1"/>
</dbReference>